<sequence>MLIPILAIATSLVKMSSIFSLNVDRYLYPREISAPRARVAFVHNASRDRSRKNASCRLMPMAANQADSEETIDDQQQQAQWERDLHFEVNRRRLEEDWIARMIRSKPRFLPYHQCRLWATSQAQWSSRSEWESWINMGEGKPSIVPSNPEEHYTRQGTWIDWEDFLGLEKPH</sequence>
<comment type="caution">
    <text evidence="1">The sequence shown here is derived from an EMBL/GenBank/DDBJ whole genome shotgun (WGS) entry which is preliminary data.</text>
</comment>
<dbReference type="OrthoDB" id="41151at2759"/>
<dbReference type="OMA" id="EWESWIN"/>
<evidence type="ECO:0000313" key="2">
    <source>
        <dbReference type="Proteomes" id="UP000266841"/>
    </source>
</evidence>
<accession>K0TBS0</accession>
<gene>
    <name evidence="1" type="ORF">THAOC_02110</name>
</gene>
<reference evidence="1 2" key="1">
    <citation type="journal article" date="2012" name="Genome Biol.">
        <title>Genome and low-iron response of an oceanic diatom adapted to chronic iron limitation.</title>
        <authorList>
            <person name="Lommer M."/>
            <person name="Specht M."/>
            <person name="Roy A.S."/>
            <person name="Kraemer L."/>
            <person name="Andreson R."/>
            <person name="Gutowska M.A."/>
            <person name="Wolf J."/>
            <person name="Bergner S.V."/>
            <person name="Schilhabel M.B."/>
            <person name="Klostermeier U.C."/>
            <person name="Beiko R.G."/>
            <person name="Rosenstiel P."/>
            <person name="Hippler M."/>
            <person name="Laroche J."/>
        </authorList>
    </citation>
    <scope>NUCLEOTIDE SEQUENCE [LARGE SCALE GENOMIC DNA]</scope>
    <source>
        <strain evidence="1 2">CCMP1005</strain>
    </source>
</reference>
<dbReference type="AlphaFoldDB" id="K0TBS0"/>
<keyword evidence="2" id="KW-1185">Reference proteome</keyword>
<protein>
    <submittedName>
        <fullName evidence="1">Uncharacterized protein</fullName>
    </submittedName>
</protein>
<name>K0TBS0_THAOC</name>
<proteinExistence type="predicted"/>
<dbReference type="EMBL" id="AGNL01002505">
    <property type="protein sequence ID" value="EJK76143.1"/>
    <property type="molecule type" value="Genomic_DNA"/>
</dbReference>
<organism evidence="1 2">
    <name type="scientific">Thalassiosira oceanica</name>
    <name type="common">Marine diatom</name>
    <dbReference type="NCBI Taxonomy" id="159749"/>
    <lineage>
        <taxon>Eukaryota</taxon>
        <taxon>Sar</taxon>
        <taxon>Stramenopiles</taxon>
        <taxon>Ochrophyta</taxon>
        <taxon>Bacillariophyta</taxon>
        <taxon>Coscinodiscophyceae</taxon>
        <taxon>Thalassiosirophycidae</taxon>
        <taxon>Thalassiosirales</taxon>
        <taxon>Thalassiosiraceae</taxon>
        <taxon>Thalassiosira</taxon>
    </lineage>
</organism>
<dbReference type="eggNOG" id="ENOG502SDPI">
    <property type="taxonomic scope" value="Eukaryota"/>
</dbReference>
<dbReference type="Proteomes" id="UP000266841">
    <property type="component" value="Unassembled WGS sequence"/>
</dbReference>
<evidence type="ECO:0000313" key="1">
    <source>
        <dbReference type="EMBL" id="EJK76143.1"/>
    </source>
</evidence>